<dbReference type="PANTHER" id="PTHR10773">
    <property type="entry name" value="DNA-DIRECTED RNA POLYMERASES I, II, AND III SUBUNIT RPABC2"/>
    <property type="match status" value="1"/>
</dbReference>
<evidence type="ECO:0000313" key="2">
    <source>
        <dbReference type="Proteomes" id="UP000801492"/>
    </source>
</evidence>
<dbReference type="AlphaFoldDB" id="A0A8K0DLQ8"/>
<dbReference type="Proteomes" id="UP000801492">
    <property type="component" value="Unassembled WGS sequence"/>
</dbReference>
<gene>
    <name evidence="1" type="ORF">ILUMI_00525</name>
</gene>
<sequence>MEFLLYKPGYSRYWSCIVKREQSSKVLRGCRFVEWVEQRNSGVVLLPFTVIWKNRLPLKYMFLVVHNSIRWLSRGSFLERFLNLLPEIITFLDTLGEKHEQLEDPVWVKKLVFLTDFMGHYNSLNLQLEEKGKNIIELFSSISVEAGSILSHLSDDSINDPTFIPTPGEPLLEPSRHDLEANTLNVIEDNDNEEVKVSLGRLKKGQKSMEVKIDTKRRATSIAIKNTSITGNLNEVRSLKETLVGHHLNKVQVCREMFIKTLNISTKRVNTALVNMISEYSVTDKGGCKQGGWNRTGETKKAAVTEHINRISKYKTHYCRLESQAEYLPPHMTMSKMYELYMEGKEKQDAVSFPRYKNIFYKNFNLETKALKKDTCNKCDMFTIRVENTQNENDKAVINREHNQHKERGQCSTEKT</sequence>
<dbReference type="EMBL" id="VTPC01000478">
    <property type="protein sequence ID" value="KAF2905647.1"/>
    <property type="molecule type" value="Genomic_DNA"/>
</dbReference>
<protein>
    <submittedName>
        <fullName evidence="1">Uncharacterized protein</fullName>
    </submittedName>
</protein>
<comment type="caution">
    <text evidence="1">The sequence shown here is derived from an EMBL/GenBank/DDBJ whole genome shotgun (WGS) entry which is preliminary data.</text>
</comment>
<dbReference type="OrthoDB" id="6743767at2759"/>
<evidence type="ECO:0000313" key="1">
    <source>
        <dbReference type="EMBL" id="KAF2905647.1"/>
    </source>
</evidence>
<keyword evidence="2" id="KW-1185">Reference proteome</keyword>
<organism evidence="1 2">
    <name type="scientific">Ignelater luminosus</name>
    <name type="common">Cucubano</name>
    <name type="synonym">Pyrophorus luminosus</name>
    <dbReference type="NCBI Taxonomy" id="2038154"/>
    <lineage>
        <taxon>Eukaryota</taxon>
        <taxon>Metazoa</taxon>
        <taxon>Ecdysozoa</taxon>
        <taxon>Arthropoda</taxon>
        <taxon>Hexapoda</taxon>
        <taxon>Insecta</taxon>
        <taxon>Pterygota</taxon>
        <taxon>Neoptera</taxon>
        <taxon>Endopterygota</taxon>
        <taxon>Coleoptera</taxon>
        <taxon>Polyphaga</taxon>
        <taxon>Elateriformia</taxon>
        <taxon>Elateroidea</taxon>
        <taxon>Elateridae</taxon>
        <taxon>Agrypninae</taxon>
        <taxon>Pyrophorini</taxon>
        <taxon>Ignelater</taxon>
    </lineage>
</organism>
<name>A0A8K0DLQ8_IGNLU</name>
<proteinExistence type="predicted"/>
<reference evidence="1" key="1">
    <citation type="submission" date="2019-08" db="EMBL/GenBank/DDBJ databases">
        <title>The genome of the North American firefly Photinus pyralis.</title>
        <authorList>
            <consortium name="Photinus pyralis genome working group"/>
            <person name="Fallon T.R."/>
            <person name="Sander Lower S.E."/>
            <person name="Weng J.-K."/>
        </authorList>
    </citation>
    <scope>NUCLEOTIDE SEQUENCE</scope>
    <source>
        <strain evidence="1">TRF0915ILg1</strain>
        <tissue evidence="1">Whole body</tissue>
    </source>
</reference>
<dbReference type="PANTHER" id="PTHR10773:SF19">
    <property type="match status" value="1"/>
</dbReference>
<accession>A0A8K0DLQ8</accession>